<accession>A0A0D3F9N8</accession>
<dbReference type="STRING" id="65489.A0A0D3F9N8"/>
<evidence type="ECO:0000313" key="3">
    <source>
        <dbReference type="Proteomes" id="UP000026960"/>
    </source>
</evidence>
<dbReference type="Gramene" id="OBART02G30110.1">
    <property type="protein sequence ID" value="OBART02G30110.1"/>
    <property type="gene ID" value="OBART02G30110"/>
</dbReference>
<reference evidence="2" key="2">
    <citation type="submission" date="2015-03" db="UniProtKB">
        <authorList>
            <consortium name="EnsemblPlants"/>
        </authorList>
    </citation>
    <scope>IDENTIFICATION</scope>
</reference>
<protein>
    <submittedName>
        <fullName evidence="2">Uncharacterized protein</fullName>
    </submittedName>
</protein>
<feature type="region of interest" description="Disordered" evidence="1">
    <location>
        <begin position="1"/>
        <end position="57"/>
    </location>
</feature>
<dbReference type="eggNOG" id="ENOG502R222">
    <property type="taxonomic scope" value="Eukaryota"/>
</dbReference>
<sequence>MAPKRQRGRLNRLQQKGMLAEGEAAGDPSSPLSPPNPRFGMKYKQGDGCTGENDKHKKQKAHTTVLGDLIDVFEEQFGDLYDSGQGVWSEFSKGVASMLSESVLAVASFKGDKMVCSCSGIIILCKPLVTTLLTSASLVRSSHDDSQIDHDLMVKVRNVHDQYWLGTVEHYDLDYDILLVDIQTPYLCVARLYHEVQLGPGSKVVAVGRVFNTKKLMAASGLVKDKRDISDQEECTISTCKISKVGIGGPLIDLDGNFHGMNFYGEGETPFLPTNIILECLKRFGLSQVGNRQGDYCTKGFRPLDPCGEDFMNELNVELVSKLSQSVVSLAAFNGILIKYGQCTSVLTSASLVRYSDDDTKINDDLQIEICLPNGQCVKGVLQCCCLEYNVAVIKIREFTDLCAIQLERRRQFKSGSKVVAIGRIFAEGRLTATHGMLTDKQSKLDCEVLMVSTCKITKAGIGGPLVDFSGNFVGMNFYDDDETPFLPRNEIIMCLRRFQTKGTKAVGYIDESPRPNRWPVPEPYWSYTSDVKRLSLEELMSRAPKFGWTSPF</sequence>
<dbReference type="Proteomes" id="UP000026960">
    <property type="component" value="Chromosome 2"/>
</dbReference>
<dbReference type="SUPFAM" id="SSF50494">
    <property type="entry name" value="Trypsin-like serine proteases"/>
    <property type="match status" value="2"/>
</dbReference>
<proteinExistence type="predicted"/>
<evidence type="ECO:0000256" key="1">
    <source>
        <dbReference type="SAM" id="MobiDB-lite"/>
    </source>
</evidence>
<name>A0A0D3F9N8_9ORYZ</name>
<dbReference type="InterPro" id="IPR009003">
    <property type="entry name" value="Peptidase_S1_PA"/>
</dbReference>
<keyword evidence="3" id="KW-1185">Reference proteome</keyword>
<dbReference type="HOGENOM" id="CLU_022970_4_0_1"/>
<feature type="compositionally biased region" description="Basic residues" evidence="1">
    <location>
        <begin position="1"/>
        <end position="10"/>
    </location>
</feature>
<dbReference type="PANTHER" id="PTHR18868:SF37">
    <property type="entry name" value="OS07G0665300 PROTEIN"/>
    <property type="match status" value="1"/>
</dbReference>
<dbReference type="PANTHER" id="PTHR18868">
    <property type="entry name" value="OS07G0665300 PROTEIN-RELATED"/>
    <property type="match status" value="1"/>
</dbReference>
<organism evidence="2">
    <name type="scientific">Oryza barthii</name>
    <dbReference type="NCBI Taxonomy" id="65489"/>
    <lineage>
        <taxon>Eukaryota</taxon>
        <taxon>Viridiplantae</taxon>
        <taxon>Streptophyta</taxon>
        <taxon>Embryophyta</taxon>
        <taxon>Tracheophyta</taxon>
        <taxon>Spermatophyta</taxon>
        <taxon>Magnoliopsida</taxon>
        <taxon>Liliopsida</taxon>
        <taxon>Poales</taxon>
        <taxon>Poaceae</taxon>
        <taxon>BOP clade</taxon>
        <taxon>Oryzoideae</taxon>
        <taxon>Oryzeae</taxon>
        <taxon>Oryzinae</taxon>
        <taxon>Oryza</taxon>
    </lineage>
</organism>
<dbReference type="AlphaFoldDB" id="A0A0D3F9N8"/>
<reference evidence="2" key="1">
    <citation type="journal article" date="2009" name="Rice">
        <title>De Novo Next Generation Sequencing of Plant Genomes.</title>
        <authorList>
            <person name="Rounsley S."/>
            <person name="Marri P.R."/>
            <person name="Yu Y."/>
            <person name="He R."/>
            <person name="Sisneros N."/>
            <person name="Goicoechea J.L."/>
            <person name="Lee S.J."/>
            <person name="Angelova A."/>
            <person name="Kudrna D."/>
            <person name="Luo M."/>
            <person name="Affourtit J."/>
            <person name="Desany B."/>
            <person name="Knight J."/>
            <person name="Niazi F."/>
            <person name="Egholm M."/>
            <person name="Wing R.A."/>
        </authorList>
    </citation>
    <scope>NUCLEOTIDE SEQUENCE [LARGE SCALE GENOMIC DNA]</scope>
    <source>
        <strain evidence="2">cv. IRGC 105608</strain>
    </source>
</reference>
<dbReference type="PaxDb" id="65489-OBART02G30110.1"/>
<evidence type="ECO:0000313" key="2">
    <source>
        <dbReference type="EnsemblPlants" id="OBART02G30110.1"/>
    </source>
</evidence>
<dbReference type="EnsemblPlants" id="OBART02G30110.1">
    <property type="protein sequence ID" value="OBART02G30110.1"/>
    <property type="gene ID" value="OBART02G30110"/>
</dbReference>
<dbReference type="Pfam" id="PF13365">
    <property type="entry name" value="Trypsin_2"/>
    <property type="match status" value="2"/>
</dbReference>
<dbReference type="Gene3D" id="2.40.10.120">
    <property type="match status" value="2"/>
</dbReference>